<organism evidence="2 3">
    <name type="scientific">Cochliobolus sativus (strain ND90Pr / ATCC 201652)</name>
    <name type="common">Common root rot and spot blotch fungus</name>
    <name type="synonym">Bipolaris sorokiniana</name>
    <dbReference type="NCBI Taxonomy" id="665912"/>
    <lineage>
        <taxon>Eukaryota</taxon>
        <taxon>Fungi</taxon>
        <taxon>Dikarya</taxon>
        <taxon>Ascomycota</taxon>
        <taxon>Pezizomycotina</taxon>
        <taxon>Dothideomycetes</taxon>
        <taxon>Pleosporomycetidae</taxon>
        <taxon>Pleosporales</taxon>
        <taxon>Pleosporineae</taxon>
        <taxon>Pleosporaceae</taxon>
        <taxon>Bipolaris</taxon>
    </lineage>
</organism>
<feature type="region of interest" description="Disordered" evidence="1">
    <location>
        <begin position="1"/>
        <end position="57"/>
    </location>
</feature>
<feature type="compositionally biased region" description="Basic residues" evidence="1">
    <location>
        <begin position="38"/>
        <end position="48"/>
    </location>
</feature>
<dbReference type="HOGENOM" id="CLU_116806_0_0_1"/>
<dbReference type="RefSeq" id="XP_007699463.1">
    <property type="nucleotide sequence ID" value="XM_007701273.1"/>
</dbReference>
<reference evidence="2 3" key="1">
    <citation type="journal article" date="2012" name="PLoS Pathog.">
        <title>Diverse lifestyles and strategies of plant pathogenesis encoded in the genomes of eighteen Dothideomycetes fungi.</title>
        <authorList>
            <person name="Ohm R.A."/>
            <person name="Feau N."/>
            <person name="Henrissat B."/>
            <person name="Schoch C.L."/>
            <person name="Horwitz B.A."/>
            <person name="Barry K.W."/>
            <person name="Condon B.J."/>
            <person name="Copeland A.C."/>
            <person name="Dhillon B."/>
            <person name="Glaser F."/>
            <person name="Hesse C.N."/>
            <person name="Kosti I."/>
            <person name="LaButti K."/>
            <person name="Lindquist E.A."/>
            <person name="Lucas S."/>
            <person name="Salamov A.A."/>
            <person name="Bradshaw R.E."/>
            <person name="Ciuffetti L."/>
            <person name="Hamelin R.C."/>
            <person name="Kema G.H.J."/>
            <person name="Lawrence C."/>
            <person name="Scott J.A."/>
            <person name="Spatafora J.W."/>
            <person name="Turgeon B.G."/>
            <person name="de Wit P.J.G.M."/>
            <person name="Zhong S."/>
            <person name="Goodwin S.B."/>
            <person name="Grigoriev I.V."/>
        </authorList>
    </citation>
    <scope>NUCLEOTIDE SEQUENCE [LARGE SCALE GENOMIC DNA]</scope>
    <source>
        <strain evidence="3">ND90Pr / ATCC 201652</strain>
    </source>
</reference>
<keyword evidence="3" id="KW-1185">Reference proteome</keyword>
<dbReference type="EMBL" id="KB445642">
    <property type="protein sequence ID" value="EMD64930.1"/>
    <property type="molecule type" value="Genomic_DNA"/>
</dbReference>
<sequence length="153" mass="16516">MSRAPRRALQSASGQGNRMVIAAASPQHLVRPRSAPRASRKGTARKKTSLSGIATQRGPALHLERPKRAVDVPRPCDAHCFPCTSSSLTPSLSVTAAKFAFLRNMDMLDIMTESSPLTEPSVDYVSVHEPGMLGTISQDIGHTTFHWAKATIL</sequence>
<evidence type="ECO:0000313" key="3">
    <source>
        <dbReference type="Proteomes" id="UP000016934"/>
    </source>
</evidence>
<gene>
    <name evidence="2" type="ORF">COCSADRAFT_356153</name>
</gene>
<dbReference type="OrthoDB" id="10386901at2759"/>
<proteinExistence type="predicted"/>
<evidence type="ECO:0000256" key="1">
    <source>
        <dbReference type="SAM" id="MobiDB-lite"/>
    </source>
</evidence>
<protein>
    <submittedName>
        <fullName evidence="2">Uncharacterized protein</fullName>
    </submittedName>
</protein>
<dbReference type="AlphaFoldDB" id="M2SRM0"/>
<dbReference type="GeneID" id="19138418"/>
<reference evidence="3" key="2">
    <citation type="journal article" date="2013" name="PLoS Genet.">
        <title>Comparative genome structure, secondary metabolite, and effector coding capacity across Cochliobolus pathogens.</title>
        <authorList>
            <person name="Condon B.J."/>
            <person name="Leng Y."/>
            <person name="Wu D."/>
            <person name="Bushley K.E."/>
            <person name="Ohm R.A."/>
            <person name="Otillar R."/>
            <person name="Martin J."/>
            <person name="Schackwitz W."/>
            <person name="Grimwood J."/>
            <person name="MohdZainudin N."/>
            <person name="Xue C."/>
            <person name="Wang R."/>
            <person name="Manning V.A."/>
            <person name="Dhillon B."/>
            <person name="Tu Z.J."/>
            <person name="Steffenson B.J."/>
            <person name="Salamov A."/>
            <person name="Sun H."/>
            <person name="Lowry S."/>
            <person name="LaButti K."/>
            <person name="Han J."/>
            <person name="Copeland A."/>
            <person name="Lindquist E."/>
            <person name="Barry K."/>
            <person name="Schmutz J."/>
            <person name="Baker S.E."/>
            <person name="Ciuffetti L.M."/>
            <person name="Grigoriev I.V."/>
            <person name="Zhong S."/>
            <person name="Turgeon B.G."/>
        </authorList>
    </citation>
    <scope>NUCLEOTIDE SEQUENCE [LARGE SCALE GENOMIC DNA]</scope>
    <source>
        <strain evidence="3">ND90Pr / ATCC 201652</strain>
    </source>
</reference>
<dbReference type="OMA" id="TTFHWAK"/>
<name>M2SRM0_COCSN</name>
<dbReference type="Proteomes" id="UP000016934">
    <property type="component" value="Unassembled WGS sequence"/>
</dbReference>
<evidence type="ECO:0000313" key="2">
    <source>
        <dbReference type="EMBL" id="EMD64930.1"/>
    </source>
</evidence>
<accession>M2SRM0</accession>
<dbReference type="KEGG" id="bsc:COCSADRAFT_356153"/>